<dbReference type="CDD" id="cd07043">
    <property type="entry name" value="STAS_anti-anti-sigma_factors"/>
    <property type="match status" value="1"/>
</dbReference>
<dbReference type="Gene3D" id="3.30.750.24">
    <property type="entry name" value="STAS domain"/>
    <property type="match status" value="1"/>
</dbReference>
<dbReference type="InterPro" id="IPR002645">
    <property type="entry name" value="STAS_dom"/>
</dbReference>
<evidence type="ECO:0000256" key="1">
    <source>
        <dbReference type="ARBA" id="ARBA00009013"/>
    </source>
</evidence>
<feature type="domain" description="STAS" evidence="2">
    <location>
        <begin position="5"/>
        <end position="115"/>
    </location>
</feature>
<dbReference type="AlphaFoldDB" id="A0A3B1CNB1"/>
<organism evidence="3">
    <name type="scientific">hydrothermal vent metagenome</name>
    <dbReference type="NCBI Taxonomy" id="652676"/>
    <lineage>
        <taxon>unclassified sequences</taxon>
        <taxon>metagenomes</taxon>
        <taxon>ecological metagenomes</taxon>
    </lineage>
</organism>
<dbReference type="PANTHER" id="PTHR33495:SF2">
    <property type="entry name" value="ANTI-SIGMA FACTOR ANTAGONIST TM_1081-RELATED"/>
    <property type="match status" value="1"/>
</dbReference>
<comment type="similarity">
    <text evidence="1">Belongs to the anti-sigma-factor antagonist family.</text>
</comment>
<evidence type="ECO:0000259" key="2">
    <source>
        <dbReference type="PROSITE" id="PS50801"/>
    </source>
</evidence>
<dbReference type="NCBIfam" id="TIGR00377">
    <property type="entry name" value="ant_ant_sig"/>
    <property type="match status" value="1"/>
</dbReference>
<sequence>MSDSVNFDVKTENGIAVFKLNESRFDSQIAGLVKAEFTILLSEDVNKLVIDLSEVEYCDSSGLSALLLAFRILQSQEGQIRIAAPQKSVRTLIQISQLDRILPIFDSVEEAVKDLETI</sequence>
<name>A0A3B1CNB1_9ZZZZ</name>
<evidence type="ECO:0000313" key="3">
    <source>
        <dbReference type="EMBL" id="VAX25448.1"/>
    </source>
</evidence>
<dbReference type="InterPro" id="IPR003658">
    <property type="entry name" value="Anti-sigma_ant"/>
</dbReference>
<reference evidence="3" key="1">
    <citation type="submission" date="2018-06" db="EMBL/GenBank/DDBJ databases">
        <authorList>
            <person name="Zhirakovskaya E."/>
        </authorList>
    </citation>
    <scope>NUCLEOTIDE SEQUENCE</scope>
</reference>
<dbReference type="EMBL" id="UOGD01000299">
    <property type="protein sequence ID" value="VAX25448.1"/>
    <property type="molecule type" value="Genomic_DNA"/>
</dbReference>
<dbReference type="InterPro" id="IPR036513">
    <property type="entry name" value="STAS_dom_sf"/>
</dbReference>
<dbReference type="PANTHER" id="PTHR33495">
    <property type="entry name" value="ANTI-SIGMA FACTOR ANTAGONIST TM_1081-RELATED-RELATED"/>
    <property type="match status" value="1"/>
</dbReference>
<dbReference type="Pfam" id="PF01740">
    <property type="entry name" value="STAS"/>
    <property type="match status" value="1"/>
</dbReference>
<protein>
    <submittedName>
        <fullName evidence="3">Anti-anti-sigma factor, putative</fullName>
    </submittedName>
</protein>
<gene>
    <name evidence="3" type="ORF">MNBD_IGNAVI01-444</name>
</gene>
<accession>A0A3B1CNB1</accession>
<dbReference type="SUPFAM" id="SSF52091">
    <property type="entry name" value="SpoIIaa-like"/>
    <property type="match status" value="1"/>
</dbReference>
<dbReference type="GO" id="GO:0043856">
    <property type="term" value="F:anti-sigma factor antagonist activity"/>
    <property type="evidence" value="ECO:0007669"/>
    <property type="project" value="InterPro"/>
</dbReference>
<proteinExistence type="inferred from homology"/>
<dbReference type="PROSITE" id="PS50801">
    <property type="entry name" value="STAS"/>
    <property type="match status" value="1"/>
</dbReference>